<evidence type="ECO:0000313" key="3">
    <source>
        <dbReference type="EMBL" id="KRG19167.1"/>
    </source>
</evidence>
<evidence type="ECO:0000256" key="2">
    <source>
        <dbReference type="SAM" id="Coils"/>
    </source>
</evidence>
<dbReference type="InterPro" id="IPR002514">
    <property type="entry name" value="Transposase_8"/>
</dbReference>
<evidence type="ECO:0000313" key="4">
    <source>
        <dbReference type="EMBL" id="KRG19394.1"/>
    </source>
</evidence>
<feature type="coiled-coil region" evidence="2">
    <location>
        <begin position="61"/>
        <end position="91"/>
    </location>
</feature>
<proteinExistence type="inferred from homology"/>
<dbReference type="EMBL" id="LKAJ01000016">
    <property type="protein sequence ID" value="KRG19394.1"/>
    <property type="molecule type" value="Genomic_DNA"/>
</dbReference>
<name>A0A0Q9YF27_9GAMM</name>
<sequence>MGRRVFTPDFKNNSASLVLDEGYSTKEACKAVGVGLSTMERWVSQLRQERKGITPAKGTALTAEQRRIQELEAKIRKIEREKEILKKATALLMSDSLNQ</sequence>
<dbReference type="AlphaFoldDB" id="A0A0Q9YF27"/>
<reference evidence="3" key="1">
    <citation type="submission" date="2015-09" db="EMBL/GenBank/DDBJ databases">
        <title>Draft Genome Sequences of Two Novel Amoeba-resistant Intranuclear Bacteria, Candidatus Berkiella cookevillensis and Candidatus Berkiella aquae.</title>
        <authorList>
            <person name="Mehari Y.T."/>
            <person name="Arivett B.A."/>
            <person name="Farone A.L."/>
            <person name="Gunderson J.H."/>
            <person name="Farone M.B."/>
        </authorList>
    </citation>
    <scope>NUCLEOTIDE SEQUENCE [LARGE SCALE GENOMIC DNA]</scope>
    <source>
        <strain evidence="3">HT99</strain>
    </source>
</reference>
<dbReference type="SUPFAM" id="SSF46689">
    <property type="entry name" value="Homeodomain-like"/>
    <property type="match status" value="1"/>
</dbReference>
<dbReference type="InterPro" id="IPR009057">
    <property type="entry name" value="Homeodomain-like_sf"/>
</dbReference>
<comment type="caution">
    <text evidence="3">The sequence shown here is derived from an EMBL/GenBank/DDBJ whole genome shotgun (WGS) entry which is preliminary data.</text>
</comment>
<accession>A0A0Q9YF27</accession>
<dbReference type="GO" id="GO:0006313">
    <property type="term" value="P:DNA transposition"/>
    <property type="evidence" value="ECO:0007669"/>
    <property type="project" value="InterPro"/>
</dbReference>
<dbReference type="EMBL" id="LKAJ01000017">
    <property type="protein sequence ID" value="KRG19167.1"/>
    <property type="molecule type" value="Genomic_DNA"/>
</dbReference>
<dbReference type="Pfam" id="PF01527">
    <property type="entry name" value="HTH_Tnp_1"/>
    <property type="match status" value="1"/>
</dbReference>
<protein>
    <submittedName>
        <fullName evidence="3">Transposase</fullName>
    </submittedName>
</protein>
<dbReference type="PATRIC" id="fig|1590043.3.peg.2815"/>
<organism evidence="3">
    <name type="scientific">Candidatus Berkiella aquae</name>
    <dbReference type="NCBI Taxonomy" id="295108"/>
    <lineage>
        <taxon>Bacteria</taxon>
        <taxon>Pseudomonadati</taxon>
        <taxon>Pseudomonadota</taxon>
        <taxon>Gammaproteobacteria</taxon>
        <taxon>Candidatus Berkiellales</taxon>
        <taxon>Candidatus Berkiellaceae</taxon>
        <taxon>Candidatus Berkiella</taxon>
    </lineage>
</organism>
<comment type="similarity">
    <text evidence="1">Belongs to the transposase 8 family.</text>
</comment>
<keyword evidence="2" id="KW-0175">Coiled coil</keyword>
<evidence type="ECO:0000256" key="1">
    <source>
        <dbReference type="ARBA" id="ARBA00009964"/>
    </source>
</evidence>
<dbReference type="STRING" id="295108.HT99x_02768"/>
<dbReference type="GO" id="GO:0003677">
    <property type="term" value="F:DNA binding"/>
    <property type="evidence" value="ECO:0007669"/>
    <property type="project" value="InterPro"/>
</dbReference>
<gene>
    <name evidence="4" type="ORF">HT99x_02768</name>
    <name evidence="3" type="ORF">HT99x_02826</name>
</gene>
<dbReference type="GO" id="GO:0004803">
    <property type="term" value="F:transposase activity"/>
    <property type="evidence" value="ECO:0007669"/>
    <property type="project" value="InterPro"/>
</dbReference>
<dbReference type="Gene3D" id="1.10.10.60">
    <property type="entry name" value="Homeodomain-like"/>
    <property type="match status" value="1"/>
</dbReference>